<keyword evidence="2" id="KW-0813">Transport</keyword>
<comment type="similarity">
    <text evidence="1">Belongs to the ABC transporter superfamily.</text>
</comment>
<dbReference type="PANTHER" id="PTHR42734">
    <property type="entry name" value="METAL TRANSPORT SYSTEM ATP-BINDING PROTEIN TM_0124-RELATED"/>
    <property type="match status" value="1"/>
</dbReference>
<dbReference type="SUPFAM" id="SSF52540">
    <property type="entry name" value="P-loop containing nucleoside triphosphate hydrolases"/>
    <property type="match status" value="1"/>
</dbReference>
<protein>
    <recommendedName>
        <fullName evidence="3">ABC transporter domain-containing protein</fullName>
    </recommendedName>
</protein>
<dbReference type="InterPro" id="IPR050153">
    <property type="entry name" value="Metal_Ion_Import_ABC"/>
</dbReference>
<organism evidence="4">
    <name type="scientific">marine metagenome</name>
    <dbReference type="NCBI Taxonomy" id="408172"/>
    <lineage>
        <taxon>unclassified sequences</taxon>
        <taxon>metagenomes</taxon>
        <taxon>ecological metagenomes</taxon>
    </lineage>
</organism>
<feature type="domain" description="ABC transporter" evidence="3">
    <location>
        <begin position="14"/>
        <end position="140"/>
    </location>
</feature>
<evidence type="ECO:0000259" key="3">
    <source>
        <dbReference type="Pfam" id="PF00005"/>
    </source>
</evidence>
<accession>A0A382DCQ7</accession>
<dbReference type="InterPro" id="IPR027417">
    <property type="entry name" value="P-loop_NTPase"/>
</dbReference>
<gene>
    <name evidence="4" type="ORF">METZ01_LOCUS188803</name>
</gene>
<dbReference type="AlphaFoldDB" id="A0A382DCQ7"/>
<dbReference type="Gene3D" id="3.40.50.300">
    <property type="entry name" value="P-loop containing nucleotide triphosphate hydrolases"/>
    <property type="match status" value="1"/>
</dbReference>
<evidence type="ECO:0000256" key="1">
    <source>
        <dbReference type="ARBA" id="ARBA00005417"/>
    </source>
</evidence>
<dbReference type="EMBL" id="UINC01038638">
    <property type="protein sequence ID" value="SVB35949.1"/>
    <property type="molecule type" value="Genomic_DNA"/>
</dbReference>
<evidence type="ECO:0000256" key="2">
    <source>
        <dbReference type="ARBA" id="ARBA00022448"/>
    </source>
</evidence>
<sequence>MTDVMVRFGDTVVLEHITASLAAGTLVGVVGPNGAGKSTLFNAVAGLVPLAQGEVLIHGLAPERARGRLAYVPQKEDINWRFPLTAREVVLLGRVQKGGRLSKSRSNDRNLVDECLNRVGMWNMRNDLVSELSGGQRQRVFV</sequence>
<proteinExistence type="inferred from homology"/>
<evidence type="ECO:0000313" key="4">
    <source>
        <dbReference type="EMBL" id="SVB35949.1"/>
    </source>
</evidence>
<name>A0A382DCQ7_9ZZZZ</name>
<dbReference type="GO" id="GO:0016887">
    <property type="term" value="F:ATP hydrolysis activity"/>
    <property type="evidence" value="ECO:0007669"/>
    <property type="project" value="InterPro"/>
</dbReference>
<dbReference type="InterPro" id="IPR003439">
    <property type="entry name" value="ABC_transporter-like_ATP-bd"/>
</dbReference>
<feature type="non-terminal residue" evidence="4">
    <location>
        <position position="142"/>
    </location>
</feature>
<dbReference type="PANTHER" id="PTHR42734:SF5">
    <property type="entry name" value="IRON TRANSPORT SYSTEM ATP-BINDING PROTEIN HI_0361-RELATED"/>
    <property type="match status" value="1"/>
</dbReference>
<dbReference type="GO" id="GO:0005524">
    <property type="term" value="F:ATP binding"/>
    <property type="evidence" value="ECO:0007669"/>
    <property type="project" value="InterPro"/>
</dbReference>
<dbReference type="Pfam" id="PF00005">
    <property type="entry name" value="ABC_tran"/>
    <property type="match status" value="1"/>
</dbReference>
<reference evidence="4" key="1">
    <citation type="submission" date="2018-05" db="EMBL/GenBank/DDBJ databases">
        <authorList>
            <person name="Lanie J.A."/>
            <person name="Ng W.-L."/>
            <person name="Kazmierczak K.M."/>
            <person name="Andrzejewski T.M."/>
            <person name="Davidsen T.M."/>
            <person name="Wayne K.J."/>
            <person name="Tettelin H."/>
            <person name="Glass J.I."/>
            <person name="Rusch D."/>
            <person name="Podicherti R."/>
            <person name="Tsui H.-C.T."/>
            <person name="Winkler M.E."/>
        </authorList>
    </citation>
    <scope>NUCLEOTIDE SEQUENCE</scope>
</reference>